<dbReference type="RefSeq" id="WP_060246088.1">
    <property type="nucleotide sequence ID" value="NZ_LPJR01000073.1"/>
</dbReference>
<accession>A0A132E8D6</accession>
<dbReference type="EMBL" id="LPJR01000073">
    <property type="protein sequence ID" value="KWF21286.1"/>
    <property type="molecule type" value="Genomic_DNA"/>
</dbReference>
<comment type="caution">
    <text evidence="1">The sequence shown here is derived from an EMBL/GenBank/DDBJ whole genome shotgun (WGS) entry which is preliminary data.</text>
</comment>
<reference evidence="1 2" key="1">
    <citation type="submission" date="2015-11" db="EMBL/GenBank/DDBJ databases">
        <title>Expanding the genomic diversity of Burkholderia species for the development of highly accurate diagnostics.</title>
        <authorList>
            <person name="Sahl J."/>
            <person name="Keim P."/>
            <person name="Wagner D."/>
        </authorList>
    </citation>
    <scope>NUCLEOTIDE SEQUENCE [LARGE SCALE GENOMIC DNA]</scope>
    <source>
        <strain evidence="1 2">MSMB368WGS</strain>
    </source>
</reference>
<organism evidence="1 2">
    <name type="scientific">Burkholderia pseudomultivorans</name>
    <dbReference type="NCBI Taxonomy" id="1207504"/>
    <lineage>
        <taxon>Bacteria</taxon>
        <taxon>Pseudomonadati</taxon>
        <taxon>Pseudomonadota</taxon>
        <taxon>Betaproteobacteria</taxon>
        <taxon>Burkholderiales</taxon>
        <taxon>Burkholderiaceae</taxon>
        <taxon>Burkholderia</taxon>
        <taxon>Burkholderia cepacia complex</taxon>
    </lineage>
</organism>
<dbReference type="InterPro" id="IPR027417">
    <property type="entry name" value="P-loop_NTPase"/>
</dbReference>
<dbReference type="Proteomes" id="UP000062912">
    <property type="component" value="Unassembled WGS sequence"/>
</dbReference>
<evidence type="ECO:0000313" key="1">
    <source>
        <dbReference type="EMBL" id="KWF21286.1"/>
    </source>
</evidence>
<sequence>MNHQRLEVHSLDALEAIVRQAPAGLIAIDGCPLAGKSTACVQLCERLGTIGLELDNFLVREQGDYVKAL</sequence>
<dbReference type="AlphaFoldDB" id="A0A132E8D6"/>
<dbReference type="OrthoDB" id="7375480at2"/>
<proteinExistence type="predicted"/>
<gene>
    <name evidence="1" type="ORF">WT56_29315</name>
</gene>
<dbReference type="SUPFAM" id="SSF52540">
    <property type="entry name" value="P-loop containing nucleoside triphosphate hydrolases"/>
    <property type="match status" value="1"/>
</dbReference>
<protein>
    <submittedName>
        <fullName evidence="1">Uncharacterized protein</fullName>
    </submittedName>
</protein>
<name>A0A132E8D6_9BURK</name>
<evidence type="ECO:0000313" key="2">
    <source>
        <dbReference type="Proteomes" id="UP000062912"/>
    </source>
</evidence>